<dbReference type="Proteomes" id="UP000630923">
    <property type="component" value="Unassembled WGS sequence"/>
</dbReference>
<evidence type="ECO:0000313" key="10">
    <source>
        <dbReference type="Proteomes" id="UP000630923"/>
    </source>
</evidence>
<dbReference type="PANTHER" id="PTHR13604:SF0">
    <property type="entry name" value="ABASIC SITE PROCESSING PROTEIN HMCES"/>
    <property type="match status" value="1"/>
</dbReference>
<evidence type="ECO:0000256" key="6">
    <source>
        <dbReference type="ARBA" id="ARBA00023125"/>
    </source>
</evidence>
<dbReference type="EMBL" id="BNCI01000002">
    <property type="protein sequence ID" value="GHF23512.1"/>
    <property type="molecule type" value="Genomic_DNA"/>
</dbReference>
<keyword evidence="6" id="KW-0238">DNA-binding</keyword>
<evidence type="ECO:0000256" key="7">
    <source>
        <dbReference type="ARBA" id="ARBA00023239"/>
    </source>
</evidence>
<dbReference type="Gene3D" id="3.90.1680.10">
    <property type="entry name" value="SOS response associated peptidase-like"/>
    <property type="match status" value="1"/>
</dbReference>
<gene>
    <name evidence="9" type="ORF">GCM10017044_17560</name>
</gene>
<dbReference type="EC" id="3.4.-.-" evidence="8"/>
<dbReference type="AlphaFoldDB" id="A0A919ASV1"/>
<sequence>MCGRYTLVDAIEELRKTFGVQAPVAIDPRYNIAPRQPVLIVRHDEYGKRELVAVEWGFVPEWAKEINTKPLINARIETVEVKPSFRSSVKRKRCLVPFSGWYEWRRQNGLALPYYISPTKKSPAAFAGIWSTWHGPEGEHWLETMAIVTAEATGPLRSVHKRKPLVVQPHQYEAWLRPEDPLPRGFLKSFDWMPETQFHWQAVSRRVNSVRFDDPACLLPNDDVSQGSLF</sequence>
<reference evidence="9" key="1">
    <citation type="journal article" date="2014" name="Int. J. Syst. Evol. Microbiol.">
        <title>Complete genome sequence of Corynebacterium casei LMG S-19264T (=DSM 44701T), isolated from a smear-ripened cheese.</title>
        <authorList>
            <consortium name="US DOE Joint Genome Institute (JGI-PGF)"/>
            <person name="Walter F."/>
            <person name="Albersmeier A."/>
            <person name="Kalinowski J."/>
            <person name="Ruckert C."/>
        </authorList>
    </citation>
    <scope>NUCLEOTIDE SEQUENCE</scope>
    <source>
        <strain evidence="9">KCTC 42590</strain>
    </source>
</reference>
<keyword evidence="7" id="KW-0456">Lyase</keyword>
<proteinExistence type="inferred from homology"/>
<dbReference type="GO" id="GO:0106300">
    <property type="term" value="P:protein-DNA covalent cross-linking repair"/>
    <property type="evidence" value="ECO:0007669"/>
    <property type="project" value="InterPro"/>
</dbReference>
<comment type="similarity">
    <text evidence="1 8">Belongs to the SOS response-associated peptidase family.</text>
</comment>
<dbReference type="InterPro" id="IPR003738">
    <property type="entry name" value="SRAP"/>
</dbReference>
<keyword evidence="4 8" id="KW-0378">Hydrolase</keyword>
<evidence type="ECO:0000256" key="3">
    <source>
        <dbReference type="ARBA" id="ARBA00022763"/>
    </source>
</evidence>
<comment type="caution">
    <text evidence="9">The sequence shown here is derived from an EMBL/GenBank/DDBJ whole genome shotgun (WGS) entry which is preliminary data.</text>
</comment>
<reference evidence="9" key="2">
    <citation type="submission" date="2020-09" db="EMBL/GenBank/DDBJ databases">
        <authorList>
            <person name="Sun Q."/>
            <person name="Kim S."/>
        </authorList>
    </citation>
    <scope>NUCLEOTIDE SEQUENCE</scope>
    <source>
        <strain evidence="9">KCTC 42590</strain>
    </source>
</reference>
<evidence type="ECO:0000256" key="5">
    <source>
        <dbReference type="ARBA" id="ARBA00023124"/>
    </source>
</evidence>
<evidence type="ECO:0000256" key="4">
    <source>
        <dbReference type="ARBA" id="ARBA00022801"/>
    </source>
</evidence>
<organism evidence="9 10">
    <name type="scientific">Kordiimonas sediminis</name>
    <dbReference type="NCBI Taxonomy" id="1735581"/>
    <lineage>
        <taxon>Bacteria</taxon>
        <taxon>Pseudomonadati</taxon>
        <taxon>Pseudomonadota</taxon>
        <taxon>Alphaproteobacteria</taxon>
        <taxon>Kordiimonadales</taxon>
        <taxon>Kordiimonadaceae</taxon>
        <taxon>Kordiimonas</taxon>
    </lineage>
</organism>
<dbReference type="GO" id="GO:0006508">
    <property type="term" value="P:proteolysis"/>
    <property type="evidence" value="ECO:0007669"/>
    <property type="project" value="UniProtKB-KW"/>
</dbReference>
<evidence type="ECO:0000256" key="8">
    <source>
        <dbReference type="RuleBase" id="RU364100"/>
    </source>
</evidence>
<dbReference type="GO" id="GO:0008233">
    <property type="term" value="F:peptidase activity"/>
    <property type="evidence" value="ECO:0007669"/>
    <property type="project" value="UniProtKB-KW"/>
</dbReference>
<dbReference type="GO" id="GO:0016829">
    <property type="term" value="F:lyase activity"/>
    <property type="evidence" value="ECO:0007669"/>
    <property type="project" value="UniProtKB-KW"/>
</dbReference>
<keyword evidence="3" id="KW-0227">DNA damage</keyword>
<dbReference type="SUPFAM" id="SSF143081">
    <property type="entry name" value="BB1717-like"/>
    <property type="match status" value="1"/>
</dbReference>
<dbReference type="InterPro" id="IPR036590">
    <property type="entry name" value="SRAP-like"/>
</dbReference>
<dbReference type="RefSeq" id="WP_191252064.1">
    <property type="nucleotide sequence ID" value="NZ_BNCI01000002.1"/>
</dbReference>
<accession>A0A919ASV1</accession>
<dbReference type="GO" id="GO:0003697">
    <property type="term" value="F:single-stranded DNA binding"/>
    <property type="evidence" value="ECO:0007669"/>
    <property type="project" value="InterPro"/>
</dbReference>
<keyword evidence="5" id="KW-0190">Covalent protein-DNA linkage</keyword>
<evidence type="ECO:0000256" key="2">
    <source>
        <dbReference type="ARBA" id="ARBA00022670"/>
    </source>
</evidence>
<dbReference type="Pfam" id="PF02586">
    <property type="entry name" value="SRAP"/>
    <property type="match status" value="1"/>
</dbReference>
<name>A0A919ASV1_9PROT</name>
<keyword evidence="2 8" id="KW-0645">Protease</keyword>
<evidence type="ECO:0000256" key="1">
    <source>
        <dbReference type="ARBA" id="ARBA00008136"/>
    </source>
</evidence>
<dbReference type="PANTHER" id="PTHR13604">
    <property type="entry name" value="DC12-RELATED"/>
    <property type="match status" value="1"/>
</dbReference>
<keyword evidence="10" id="KW-1185">Reference proteome</keyword>
<evidence type="ECO:0000313" key="9">
    <source>
        <dbReference type="EMBL" id="GHF23512.1"/>
    </source>
</evidence>
<protein>
    <recommendedName>
        <fullName evidence="8">Abasic site processing protein</fullName>
        <ecNumber evidence="8">3.4.-.-</ecNumber>
    </recommendedName>
</protein>